<name>A0A1V9X101_9ACAR</name>
<proteinExistence type="predicted"/>
<dbReference type="FunCoup" id="A0A1V9X101">
    <property type="interactions" value="65"/>
</dbReference>
<feature type="region of interest" description="Disordered" evidence="1">
    <location>
        <begin position="146"/>
        <end position="165"/>
    </location>
</feature>
<comment type="caution">
    <text evidence="2">The sequence shown here is derived from an EMBL/GenBank/DDBJ whole genome shotgun (WGS) entry which is preliminary data.</text>
</comment>
<dbReference type="InterPro" id="IPR040192">
    <property type="entry name" value="CUEDC1"/>
</dbReference>
<accession>A0A1V9X101</accession>
<evidence type="ECO:0000256" key="1">
    <source>
        <dbReference type="SAM" id="MobiDB-lite"/>
    </source>
</evidence>
<feature type="compositionally biased region" description="Basic and acidic residues" evidence="1">
    <location>
        <begin position="1"/>
        <end position="12"/>
    </location>
</feature>
<evidence type="ECO:0000313" key="2">
    <source>
        <dbReference type="EMBL" id="OQR67199.1"/>
    </source>
</evidence>
<evidence type="ECO:0000313" key="3">
    <source>
        <dbReference type="Proteomes" id="UP000192247"/>
    </source>
</evidence>
<protein>
    <submittedName>
        <fullName evidence="2">CUE domain-containing protein 1-like</fullName>
    </submittedName>
</protein>
<dbReference type="OrthoDB" id="6512770at2759"/>
<reference evidence="2 3" key="1">
    <citation type="journal article" date="2017" name="Gigascience">
        <title>Draft genome of the honey bee ectoparasitic mite, Tropilaelaps mercedesae, is shaped by the parasitic life history.</title>
        <authorList>
            <person name="Dong X."/>
            <person name="Armstrong S.D."/>
            <person name="Xia D."/>
            <person name="Makepeace B.L."/>
            <person name="Darby A.C."/>
            <person name="Kadowaki T."/>
        </authorList>
    </citation>
    <scope>NUCLEOTIDE SEQUENCE [LARGE SCALE GENOMIC DNA]</scope>
    <source>
        <strain evidence="2">Wuxi-XJTLU</strain>
    </source>
</reference>
<dbReference type="AlphaFoldDB" id="A0A1V9X101"/>
<dbReference type="Proteomes" id="UP000192247">
    <property type="component" value="Unassembled WGS sequence"/>
</dbReference>
<dbReference type="PANTHER" id="PTHR13467:SF3">
    <property type="entry name" value="CUE DOMAIN-CONTAINING PROTEIN 1"/>
    <property type="match status" value="1"/>
</dbReference>
<feature type="region of interest" description="Disordered" evidence="1">
    <location>
        <begin position="1"/>
        <end position="64"/>
    </location>
</feature>
<keyword evidence="3" id="KW-1185">Reference proteome</keyword>
<gene>
    <name evidence="2" type="ORF">BIW11_13668</name>
</gene>
<dbReference type="PANTHER" id="PTHR13467">
    <property type="entry name" value="CUE DOMAIN CONTAINING PROTEIN 1"/>
    <property type="match status" value="1"/>
</dbReference>
<organism evidence="2 3">
    <name type="scientific">Tropilaelaps mercedesae</name>
    <dbReference type="NCBI Taxonomy" id="418985"/>
    <lineage>
        <taxon>Eukaryota</taxon>
        <taxon>Metazoa</taxon>
        <taxon>Ecdysozoa</taxon>
        <taxon>Arthropoda</taxon>
        <taxon>Chelicerata</taxon>
        <taxon>Arachnida</taxon>
        <taxon>Acari</taxon>
        <taxon>Parasitiformes</taxon>
        <taxon>Mesostigmata</taxon>
        <taxon>Gamasina</taxon>
        <taxon>Dermanyssoidea</taxon>
        <taxon>Laelapidae</taxon>
        <taxon>Tropilaelaps</taxon>
    </lineage>
</organism>
<sequence length="182" mass="19955">MSTDVENERLRSQLEAQEPSTHAAGRLENAGGIRGDGRLQRATYHSPVRYPGLSSQNTDMKQSKHALRDLKNWNPPLLGPLPKSFLRLDVHGPGMAAGAVAFSGGGESSPGGPADAELAQFLEDERMAILLQNEEFMRELRRNKDFMSSLDGGQPGGHKGDDSQAHMHDDAAFRFLLYKNTE</sequence>
<dbReference type="EMBL" id="MNPL01029575">
    <property type="protein sequence ID" value="OQR67199.1"/>
    <property type="molecule type" value="Genomic_DNA"/>
</dbReference>
<dbReference type="InParanoid" id="A0A1V9X101"/>